<dbReference type="GeneID" id="6504969"/>
<dbReference type="GO" id="GO:0005829">
    <property type="term" value="C:cytosol"/>
    <property type="evidence" value="ECO:0007669"/>
    <property type="project" value="TreeGrafter"/>
</dbReference>
<evidence type="ECO:0000259" key="3">
    <source>
        <dbReference type="Pfam" id="PF08652"/>
    </source>
</evidence>
<dbReference type="AlphaFoldDB" id="B3MW86"/>
<feature type="domain" description="RAI1-like" evidence="3">
    <location>
        <begin position="27"/>
        <end position="366"/>
    </location>
</feature>
<evidence type="ECO:0000313" key="4">
    <source>
        <dbReference type="EMBL" id="EDV35231.1"/>
    </source>
</evidence>
<dbReference type="GO" id="GO:0003723">
    <property type="term" value="F:RNA binding"/>
    <property type="evidence" value="ECO:0007669"/>
    <property type="project" value="UniProtKB-KW"/>
</dbReference>
<gene>
    <name evidence="4" type="primary">Dana\GF22646</name>
    <name evidence="5" type="synonym">Dana\GF22305</name>
    <name evidence="5" type="synonym">dana_GLEANR_6280</name>
    <name evidence="4" type="synonym">dana_GLEANR_6598</name>
    <name evidence="5" type="ORF">GF22305</name>
    <name evidence="4" type="ORF">GF22646</name>
</gene>
<dbReference type="OrthoDB" id="5853397at2759"/>
<dbReference type="Pfam" id="PF08652">
    <property type="entry name" value="RAI1"/>
    <property type="match status" value="1"/>
</dbReference>
<dbReference type="KEGG" id="dan:6505301"/>
<keyword evidence="6" id="KW-1185">Reference proteome</keyword>
<dbReference type="GO" id="GO:0110155">
    <property type="term" value="P:NAD-cap decapping"/>
    <property type="evidence" value="ECO:0007669"/>
    <property type="project" value="TreeGrafter"/>
</dbReference>
<dbReference type="HOGENOM" id="CLU_024877_1_1_1"/>
<dbReference type="EMBL" id="CH902625">
    <property type="protein sequence ID" value="EDV35231.1"/>
    <property type="molecule type" value="Genomic_DNA"/>
</dbReference>
<dbReference type="PANTHER" id="PTHR12395">
    <property type="entry name" value="DOM-3 RELATED"/>
    <property type="match status" value="1"/>
</dbReference>
<dbReference type="PANTHER" id="PTHR12395:SF9">
    <property type="entry name" value="DECAPPING AND EXORIBONUCLEASE PROTEIN"/>
    <property type="match status" value="1"/>
</dbReference>
<dbReference type="EMBL" id="CH902625">
    <property type="protein sequence ID" value="EDV35234.1"/>
    <property type="molecule type" value="Genomic_DNA"/>
</dbReference>
<sequence length="374" mass="42648">MAPIGEDFVDLEQPIEPPPVGNLQCLEPRALGFFSLNKYRAFRNDASQLGLIKVPRPHGFPLNMNVTIDPGFSKELKHFYGDYLDHLLRYMVASPMRFFAVNAAGPGILARVTIVCQMELLQEVMCTPYNCTENWRVVAHRYRNTSYMCLEEPAGVANPSQQQSNNFEAVLKQIMCHGGQEYLPNWLEGMSEYKNVFFGSLDDDVSILYDATMGGARVRNKFVNSPLATLSNLRFMDFKLGRCVTTSYHSDSSACFGPMEALAWWSECYLKNVNHIYVGCGYPVGVVNCLKNQTPVSLINHSKDLWRPNVCHVFLANTLRKMLRAMEGTDDPCTTFEFNYVAEKRKIYVRKESGANRYSHLPDWYVRMMEDCPE</sequence>
<accession>B3MW86</accession>
<reference evidence="4" key="3">
    <citation type="submission" date="2015-10" db="EMBL/GenBank/DDBJ databases">
        <authorList>
            <consortium name="FlyBase"/>
        </authorList>
    </citation>
    <scope>NUCLEOTIDE SEQUENCE</scope>
    <source>
        <strain evidence="4">TSC#14024-0371.13</strain>
    </source>
</reference>
<dbReference type="InterPro" id="IPR013961">
    <property type="entry name" value="RAI1"/>
</dbReference>
<comment type="similarity">
    <text evidence="1 2">Belongs to the DXO/Dom3Z family.</text>
</comment>
<keyword evidence="2" id="KW-0540">Nuclease</keyword>
<evidence type="ECO:0000313" key="6">
    <source>
        <dbReference type="Proteomes" id="UP000007801"/>
    </source>
</evidence>
<protein>
    <recommendedName>
        <fullName evidence="2">Decapping nuclease</fullName>
        <ecNumber evidence="2">3.6.1.-</ecNumber>
    </recommendedName>
</protein>
<dbReference type="eggNOG" id="KOG1982">
    <property type="taxonomic scope" value="Eukaryota"/>
</dbReference>
<dbReference type="GO" id="GO:0000166">
    <property type="term" value="F:nucleotide binding"/>
    <property type="evidence" value="ECO:0007669"/>
    <property type="project" value="UniProtKB-KW"/>
</dbReference>
<name>B3MW86_DROAN</name>
<dbReference type="GO" id="GO:0034353">
    <property type="term" value="F:mRNA 5'-diphosphatase activity"/>
    <property type="evidence" value="ECO:0007669"/>
    <property type="project" value="TreeGrafter"/>
</dbReference>
<dbReference type="EC" id="3.6.1.-" evidence="2"/>
<keyword evidence="2" id="KW-0694">RNA-binding</keyword>
<dbReference type="GO" id="GO:0005634">
    <property type="term" value="C:nucleus"/>
    <property type="evidence" value="ECO:0007669"/>
    <property type="project" value="UniProtKB-SubCell"/>
</dbReference>
<dbReference type="InterPro" id="IPR039039">
    <property type="entry name" value="RAI1-like_fam"/>
</dbReference>
<dbReference type="GO" id="GO:0004518">
    <property type="term" value="F:nuclease activity"/>
    <property type="evidence" value="ECO:0007669"/>
    <property type="project" value="UniProtKB-KW"/>
</dbReference>
<comment type="cofactor">
    <cofactor evidence="2">
        <name>a divalent metal cation</name>
        <dbReference type="ChEBI" id="CHEBI:60240"/>
    </cofactor>
</comment>
<dbReference type="GO" id="GO:0046872">
    <property type="term" value="F:metal ion binding"/>
    <property type="evidence" value="ECO:0007669"/>
    <property type="project" value="UniProtKB-KW"/>
</dbReference>
<reference evidence="4 6" key="1">
    <citation type="journal article" date="2007" name="Nature">
        <title>Evolution of genes and genomes on the Drosophila phylogeny.</title>
        <authorList>
            <consortium name="Drosophila 12 Genomes Consortium"/>
            <person name="Clark A.G."/>
            <person name="Eisen M.B."/>
            <person name="Smith D.R."/>
            <person name="Bergman C.M."/>
            <person name="Oliver B."/>
            <person name="Markow T.A."/>
            <person name="Kaufman T.C."/>
            <person name="Kellis M."/>
            <person name="Gelbart W."/>
            <person name="Iyer V.N."/>
            <person name="Pollard D.A."/>
            <person name="Sackton T.B."/>
            <person name="Larracuente A.M."/>
            <person name="Singh N.D."/>
            <person name="Abad J.P."/>
            <person name="Abt D.N."/>
            <person name="Adryan B."/>
            <person name="Aguade M."/>
            <person name="Akashi H."/>
            <person name="Anderson W.W."/>
            <person name="Aquadro C.F."/>
            <person name="Ardell D.H."/>
            <person name="Arguello R."/>
            <person name="Artieri C.G."/>
            <person name="Barbash D.A."/>
            <person name="Barker D."/>
            <person name="Barsanti P."/>
            <person name="Batterham P."/>
            <person name="Batzoglou S."/>
            <person name="Begun D."/>
            <person name="Bhutkar A."/>
            <person name="Blanco E."/>
            <person name="Bosak S.A."/>
            <person name="Bradley R.K."/>
            <person name="Brand A.D."/>
            <person name="Brent M.R."/>
            <person name="Brooks A.N."/>
            <person name="Brown R.H."/>
            <person name="Butlin R.K."/>
            <person name="Caggese C."/>
            <person name="Calvi B.R."/>
            <person name="Bernardo de Carvalho A."/>
            <person name="Caspi A."/>
            <person name="Castrezana S."/>
            <person name="Celniker S.E."/>
            <person name="Chang J.L."/>
            <person name="Chapple C."/>
            <person name="Chatterji S."/>
            <person name="Chinwalla A."/>
            <person name="Civetta A."/>
            <person name="Clifton S.W."/>
            <person name="Comeron J.M."/>
            <person name="Costello J.C."/>
            <person name="Coyne J.A."/>
            <person name="Daub J."/>
            <person name="David R.G."/>
            <person name="Delcher A.L."/>
            <person name="Delehaunty K."/>
            <person name="Do C.B."/>
            <person name="Ebling H."/>
            <person name="Edwards K."/>
            <person name="Eickbush T."/>
            <person name="Evans J.D."/>
            <person name="Filipski A."/>
            <person name="Findeiss S."/>
            <person name="Freyhult E."/>
            <person name="Fulton L."/>
            <person name="Fulton R."/>
            <person name="Garcia A.C."/>
            <person name="Gardiner A."/>
            <person name="Garfield D.A."/>
            <person name="Garvin B.E."/>
            <person name="Gibson G."/>
            <person name="Gilbert D."/>
            <person name="Gnerre S."/>
            <person name="Godfrey J."/>
            <person name="Good R."/>
            <person name="Gotea V."/>
            <person name="Gravely B."/>
            <person name="Greenberg A.J."/>
            <person name="Griffiths-Jones S."/>
            <person name="Gross S."/>
            <person name="Guigo R."/>
            <person name="Gustafson E.A."/>
            <person name="Haerty W."/>
            <person name="Hahn M.W."/>
            <person name="Halligan D.L."/>
            <person name="Halpern A.L."/>
            <person name="Halter G.M."/>
            <person name="Han M.V."/>
            <person name="Heger A."/>
            <person name="Hillier L."/>
            <person name="Hinrichs A.S."/>
            <person name="Holmes I."/>
            <person name="Hoskins R.A."/>
            <person name="Hubisz M.J."/>
            <person name="Hultmark D."/>
            <person name="Huntley M.A."/>
            <person name="Jaffe D.B."/>
            <person name="Jagadeeshan S."/>
            <person name="Jeck W.R."/>
            <person name="Johnson J."/>
            <person name="Jones C.D."/>
            <person name="Jordan W.C."/>
            <person name="Karpen G.H."/>
            <person name="Kataoka E."/>
            <person name="Keightley P.D."/>
            <person name="Kheradpour P."/>
            <person name="Kirkness E.F."/>
            <person name="Koerich L.B."/>
            <person name="Kristiansen K."/>
            <person name="Kudrna D."/>
            <person name="Kulathinal R.J."/>
            <person name="Kumar S."/>
            <person name="Kwok R."/>
            <person name="Lander E."/>
            <person name="Langley C.H."/>
            <person name="Lapoint R."/>
            <person name="Lazzaro B.P."/>
            <person name="Lee S.J."/>
            <person name="Levesque L."/>
            <person name="Li R."/>
            <person name="Lin C.F."/>
            <person name="Lin M.F."/>
            <person name="Lindblad-Toh K."/>
            <person name="Llopart A."/>
            <person name="Long M."/>
            <person name="Low L."/>
            <person name="Lozovsky E."/>
            <person name="Lu J."/>
            <person name="Luo M."/>
            <person name="Machado C.A."/>
            <person name="Makalowski W."/>
            <person name="Marzo M."/>
            <person name="Matsuda M."/>
            <person name="Matzkin L."/>
            <person name="McAllister B."/>
            <person name="McBride C.S."/>
            <person name="McKernan B."/>
            <person name="McKernan K."/>
            <person name="Mendez-Lago M."/>
            <person name="Minx P."/>
            <person name="Mollenhauer M.U."/>
            <person name="Montooth K."/>
            <person name="Mount S.M."/>
            <person name="Mu X."/>
            <person name="Myers E."/>
            <person name="Negre B."/>
            <person name="Newfeld S."/>
            <person name="Nielsen R."/>
            <person name="Noor M.A."/>
            <person name="O'Grady P."/>
            <person name="Pachter L."/>
            <person name="Papaceit M."/>
            <person name="Parisi M.J."/>
            <person name="Parisi M."/>
            <person name="Parts L."/>
            <person name="Pedersen J.S."/>
            <person name="Pesole G."/>
            <person name="Phillippy A.M."/>
            <person name="Ponting C.P."/>
            <person name="Pop M."/>
            <person name="Porcelli D."/>
            <person name="Powell J.R."/>
            <person name="Prohaska S."/>
            <person name="Pruitt K."/>
            <person name="Puig M."/>
            <person name="Quesneville H."/>
            <person name="Ram K.R."/>
            <person name="Rand D."/>
            <person name="Rasmussen M.D."/>
            <person name="Reed L.K."/>
            <person name="Reenan R."/>
            <person name="Reily A."/>
            <person name="Remington K.A."/>
            <person name="Rieger T.T."/>
            <person name="Ritchie M.G."/>
            <person name="Robin C."/>
            <person name="Rogers Y.H."/>
            <person name="Rohde C."/>
            <person name="Rozas J."/>
            <person name="Rubenfield M.J."/>
            <person name="Ruiz A."/>
            <person name="Russo S."/>
            <person name="Salzberg S.L."/>
            <person name="Sanchez-Gracia A."/>
            <person name="Saranga D.J."/>
            <person name="Sato H."/>
            <person name="Schaeffer S.W."/>
            <person name="Schatz M.C."/>
            <person name="Schlenke T."/>
            <person name="Schwartz R."/>
            <person name="Segarra C."/>
            <person name="Singh R.S."/>
            <person name="Sirot L."/>
            <person name="Sirota M."/>
            <person name="Sisneros N.B."/>
            <person name="Smith C.D."/>
            <person name="Smith T.F."/>
            <person name="Spieth J."/>
            <person name="Stage D.E."/>
            <person name="Stark A."/>
            <person name="Stephan W."/>
            <person name="Strausberg R.L."/>
            <person name="Strempel S."/>
            <person name="Sturgill D."/>
            <person name="Sutton G."/>
            <person name="Sutton G.G."/>
            <person name="Tao W."/>
            <person name="Teichmann S."/>
            <person name="Tobari Y.N."/>
            <person name="Tomimura Y."/>
            <person name="Tsolas J.M."/>
            <person name="Valente V.L."/>
            <person name="Venter E."/>
            <person name="Venter J.C."/>
            <person name="Vicario S."/>
            <person name="Vieira F.G."/>
            <person name="Vilella A.J."/>
            <person name="Villasante A."/>
            <person name="Walenz B."/>
            <person name="Wang J."/>
            <person name="Wasserman M."/>
            <person name="Watts T."/>
            <person name="Wilson D."/>
            <person name="Wilson R.K."/>
            <person name="Wing R.A."/>
            <person name="Wolfner M.F."/>
            <person name="Wong A."/>
            <person name="Wong G.K."/>
            <person name="Wu C.I."/>
            <person name="Wu G."/>
            <person name="Yamamoto D."/>
            <person name="Yang H.P."/>
            <person name="Yang S.P."/>
            <person name="Yorke J.A."/>
            <person name="Yoshida K."/>
            <person name="Zdobnov E."/>
            <person name="Zhang P."/>
            <person name="Zhang Y."/>
            <person name="Zimin A.V."/>
            <person name="Baldwin J."/>
            <person name="Abdouelleil A."/>
            <person name="Abdulkadir J."/>
            <person name="Abebe A."/>
            <person name="Abera B."/>
            <person name="Abreu J."/>
            <person name="Acer S.C."/>
            <person name="Aftuck L."/>
            <person name="Alexander A."/>
            <person name="An P."/>
            <person name="Anderson E."/>
            <person name="Anderson S."/>
            <person name="Arachi H."/>
            <person name="Azer M."/>
            <person name="Bachantsang P."/>
            <person name="Barry A."/>
            <person name="Bayul T."/>
            <person name="Berlin A."/>
            <person name="Bessette D."/>
            <person name="Bloom T."/>
            <person name="Blye J."/>
            <person name="Boguslavskiy L."/>
            <person name="Bonnet C."/>
            <person name="Boukhgalter B."/>
            <person name="Bourzgui I."/>
            <person name="Brown A."/>
            <person name="Cahill P."/>
            <person name="Channer S."/>
            <person name="Cheshatsang Y."/>
            <person name="Chuda L."/>
            <person name="Citroen M."/>
            <person name="Collymore A."/>
            <person name="Cooke P."/>
            <person name="Costello M."/>
            <person name="D'Aco K."/>
            <person name="Daza R."/>
            <person name="De Haan G."/>
            <person name="DeGray S."/>
            <person name="DeMaso C."/>
            <person name="Dhargay N."/>
            <person name="Dooley K."/>
            <person name="Dooley E."/>
            <person name="Doricent M."/>
            <person name="Dorje P."/>
            <person name="Dorjee K."/>
            <person name="Dupes A."/>
            <person name="Elong R."/>
            <person name="Falk J."/>
            <person name="Farina A."/>
            <person name="Faro S."/>
            <person name="Ferguson D."/>
            <person name="Fisher S."/>
            <person name="Foley C.D."/>
            <person name="Franke A."/>
            <person name="Friedrich D."/>
            <person name="Gadbois L."/>
            <person name="Gearin G."/>
            <person name="Gearin C.R."/>
            <person name="Giannoukos G."/>
            <person name="Goode T."/>
            <person name="Graham J."/>
            <person name="Grandbois E."/>
            <person name="Grewal S."/>
            <person name="Gyaltsen K."/>
            <person name="Hafez N."/>
            <person name="Hagos B."/>
            <person name="Hall J."/>
            <person name="Henson C."/>
            <person name="Hollinger A."/>
            <person name="Honan T."/>
            <person name="Huard M.D."/>
            <person name="Hughes L."/>
            <person name="Hurhula B."/>
            <person name="Husby M.E."/>
            <person name="Kamat A."/>
            <person name="Kanga B."/>
            <person name="Kashin S."/>
            <person name="Khazanovich D."/>
            <person name="Kisner P."/>
            <person name="Lance K."/>
            <person name="Lara M."/>
            <person name="Lee W."/>
            <person name="Lennon N."/>
            <person name="Letendre F."/>
            <person name="LeVine R."/>
            <person name="Lipovsky A."/>
            <person name="Liu X."/>
            <person name="Liu J."/>
            <person name="Liu S."/>
            <person name="Lokyitsang T."/>
            <person name="Lokyitsang Y."/>
            <person name="Lubonja R."/>
            <person name="Lui A."/>
            <person name="MacDonald P."/>
            <person name="Magnisalis V."/>
            <person name="Maru K."/>
            <person name="Matthews C."/>
            <person name="McCusker W."/>
            <person name="McDonough S."/>
            <person name="Mehta T."/>
            <person name="Meldrim J."/>
            <person name="Meneus L."/>
            <person name="Mihai O."/>
            <person name="Mihalev A."/>
            <person name="Mihova T."/>
            <person name="Mittelman R."/>
            <person name="Mlenga V."/>
            <person name="Montmayeur A."/>
            <person name="Mulrain L."/>
            <person name="Navidi A."/>
            <person name="Naylor J."/>
            <person name="Negash T."/>
            <person name="Nguyen T."/>
            <person name="Nguyen N."/>
            <person name="Nicol R."/>
            <person name="Norbu C."/>
            <person name="Norbu N."/>
            <person name="Novod N."/>
            <person name="O'Neill B."/>
            <person name="Osman S."/>
            <person name="Markiewicz E."/>
            <person name="Oyono O.L."/>
            <person name="Patti C."/>
            <person name="Phunkhang P."/>
            <person name="Pierre F."/>
            <person name="Priest M."/>
            <person name="Raghuraman S."/>
            <person name="Rege F."/>
            <person name="Reyes R."/>
            <person name="Rise C."/>
            <person name="Rogov P."/>
            <person name="Ross K."/>
            <person name="Ryan E."/>
            <person name="Settipalli S."/>
            <person name="Shea T."/>
            <person name="Sherpa N."/>
            <person name="Shi L."/>
            <person name="Shih D."/>
            <person name="Sparrow T."/>
            <person name="Spaulding J."/>
            <person name="Stalker J."/>
            <person name="Stange-Thomann N."/>
            <person name="Stavropoulos S."/>
            <person name="Stone C."/>
            <person name="Strader C."/>
            <person name="Tesfaye S."/>
            <person name="Thomson T."/>
            <person name="Thoulutsang Y."/>
            <person name="Thoulutsang D."/>
            <person name="Topham K."/>
            <person name="Topping I."/>
            <person name="Tsamla T."/>
            <person name="Vassiliev H."/>
            <person name="Vo A."/>
            <person name="Wangchuk T."/>
            <person name="Wangdi T."/>
            <person name="Weiand M."/>
            <person name="Wilkinson J."/>
            <person name="Wilson A."/>
            <person name="Yadav S."/>
            <person name="Young G."/>
            <person name="Yu Q."/>
            <person name="Zembek L."/>
            <person name="Zhong D."/>
            <person name="Zimmer A."/>
            <person name="Zwirko Z."/>
            <person name="Jaffe D.B."/>
            <person name="Alvarez P."/>
            <person name="Brockman W."/>
            <person name="Butler J."/>
            <person name="Chin C."/>
            <person name="Gnerre S."/>
            <person name="Grabherr M."/>
            <person name="Kleber M."/>
            <person name="Mauceli E."/>
            <person name="MacCallum I."/>
        </authorList>
    </citation>
    <scope>NUCLEOTIDE SEQUENCE [LARGE SCALE GENOMIC DNA]</scope>
    <source>
        <strain evidence="4">TSC#14024-0371.13</strain>
        <strain evidence="6">Tucson 14024-0371.13</strain>
    </source>
</reference>
<comment type="function">
    <text evidence="2">Decapping enzyme for NAD-capped RNAs: specifically hydrolyzes the nicotinamide adenine dinucleotide (NAD) cap from a subset of RNAs by removing the entire NAD moiety from the 5'-end of an NAD-capped RNA.</text>
</comment>
<reference evidence="4" key="2">
    <citation type="journal article" date="2008" name="Bioinformatics">
        <title>Assembly reconciliation.</title>
        <authorList>
            <person name="Zimin A.V."/>
            <person name="Smith D.R."/>
            <person name="Sutton G."/>
            <person name="Yorke J.A."/>
        </authorList>
    </citation>
    <scope>NUCLEOTIDE SEQUENCE</scope>
    <source>
        <strain evidence="4">TSC#14024-0371.13</strain>
    </source>
</reference>
<evidence type="ECO:0000256" key="1">
    <source>
        <dbReference type="ARBA" id="ARBA00006562"/>
    </source>
</evidence>
<dbReference type="GeneID" id="6505301"/>
<evidence type="ECO:0000313" key="5">
    <source>
        <dbReference type="EMBL" id="EDV35234.1"/>
    </source>
</evidence>
<organism evidence="4 6">
    <name type="scientific">Drosophila ananassae</name>
    <name type="common">Fruit fly</name>
    <dbReference type="NCBI Taxonomy" id="7217"/>
    <lineage>
        <taxon>Eukaryota</taxon>
        <taxon>Metazoa</taxon>
        <taxon>Ecdysozoa</taxon>
        <taxon>Arthropoda</taxon>
        <taxon>Hexapoda</taxon>
        <taxon>Insecta</taxon>
        <taxon>Pterygota</taxon>
        <taxon>Neoptera</taxon>
        <taxon>Endopterygota</taxon>
        <taxon>Diptera</taxon>
        <taxon>Brachycera</taxon>
        <taxon>Muscomorpha</taxon>
        <taxon>Ephydroidea</taxon>
        <taxon>Drosophilidae</taxon>
        <taxon>Drosophila</taxon>
        <taxon>Sophophora</taxon>
    </lineage>
</organism>
<evidence type="ECO:0000256" key="2">
    <source>
        <dbReference type="RuleBase" id="RU367113"/>
    </source>
</evidence>
<dbReference type="KEGG" id="dan:6504969"/>
<dbReference type="GO" id="GO:0000956">
    <property type="term" value="P:nuclear-transcribed mRNA catabolic process"/>
    <property type="evidence" value="ECO:0007669"/>
    <property type="project" value="TreeGrafter"/>
</dbReference>
<dbReference type="OMA" id="NIAYNGR"/>
<dbReference type="STRING" id="7217.B3MW86"/>
<proteinExistence type="inferred from homology"/>
<keyword evidence="2" id="KW-0539">Nucleus</keyword>
<dbReference type="SMR" id="B3MW86"/>
<dbReference type="Proteomes" id="UP000007801">
    <property type="component" value="Unassembled WGS sequence"/>
</dbReference>
<keyword evidence="2" id="KW-0479">Metal-binding</keyword>
<comment type="subcellular location">
    <subcellularLocation>
        <location evidence="2">Nucleus</location>
    </subcellularLocation>
</comment>
<keyword evidence="2" id="KW-0378">Hydrolase</keyword>
<keyword evidence="2" id="KW-0547">Nucleotide-binding</keyword>